<evidence type="ECO:0000256" key="1">
    <source>
        <dbReference type="SAM" id="MobiDB-lite"/>
    </source>
</evidence>
<feature type="region of interest" description="Disordered" evidence="1">
    <location>
        <begin position="32"/>
        <end position="59"/>
    </location>
</feature>
<gene>
    <name evidence="2" type="ORF">MGAL_10B049120</name>
</gene>
<name>A0A8B6BGQ2_MYTGA</name>
<reference evidence="2" key="1">
    <citation type="submission" date="2018-11" db="EMBL/GenBank/DDBJ databases">
        <authorList>
            <person name="Alioto T."/>
            <person name="Alioto T."/>
        </authorList>
    </citation>
    <scope>NUCLEOTIDE SEQUENCE</scope>
</reference>
<dbReference type="AlphaFoldDB" id="A0A8B6BGQ2"/>
<sequence>MADARDPVKKKCDIDDNITSHGASKVVAVELNKKLPKAKENEQDSIPSDDEDGYPDLHLDPDVIAQRKRDRKNKKESIENIIVTWLGPIKFGKEELFGEKSRTVQPLQEPSSLRFSTEAFDLTALEIDFYVQITTPWLPLKEEETIM</sequence>
<evidence type="ECO:0000313" key="2">
    <source>
        <dbReference type="EMBL" id="VDH89550.1"/>
    </source>
</evidence>
<comment type="caution">
    <text evidence="2">The sequence shown here is derived from an EMBL/GenBank/DDBJ whole genome shotgun (WGS) entry which is preliminary data.</text>
</comment>
<evidence type="ECO:0000313" key="3">
    <source>
        <dbReference type="Proteomes" id="UP000596742"/>
    </source>
</evidence>
<dbReference type="EMBL" id="UYJE01000047">
    <property type="protein sequence ID" value="VDH89550.1"/>
    <property type="molecule type" value="Genomic_DNA"/>
</dbReference>
<proteinExistence type="predicted"/>
<dbReference type="OrthoDB" id="6209647at2759"/>
<keyword evidence="3" id="KW-1185">Reference proteome</keyword>
<dbReference type="Proteomes" id="UP000596742">
    <property type="component" value="Unassembled WGS sequence"/>
</dbReference>
<organism evidence="2 3">
    <name type="scientific">Mytilus galloprovincialis</name>
    <name type="common">Mediterranean mussel</name>
    <dbReference type="NCBI Taxonomy" id="29158"/>
    <lineage>
        <taxon>Eukaryota</taxon>
        <taxon>Metazoa</taxon>
        <taxon>Spiralia</taxon>
        <taxon>Lophotrochozoa</taxon>
        <taxon>Mollusca</taxon>
        <taxon>Bivalvia</taxon>
        <taxon>Autobranchia</taxon>
        <taxon>Pteriomorphia</taxon>
        <taxon>Mytilida</taxon>
        <taxon>Mytiloidea</taxon>
        <taxon>Mytilidae</taxon>
        <taxon>Mytilinae</taxon>
        <taxon>Mytilus</taxon>
    </lineage>
</organism>
<feature type="compositionally biased region" description="Basic and acidic residues" evidence="1">
    <location>
        <begin position="32"/>
        <end position="42"/>
    </location>
</feature>
<accession>A0A8B6BGQ2</accession>
<protein>
    <submittedName>
        <fullName evidence="2">Uncharacterized protein</fullName>
    </submittedName>
</protein>